<feature type="binding site" evidence="11">
    <location>
        <begin position="61"/>
        <end position="65"/>
    </location>
    <ligand>
        <name>GTP</name>
        <dbReference type="ChEBI" id="CHEBI:37565"/>
    </ligand>
</feature>
<dbReference type="PANTHER" id="PTHR21327:SF18">
    <property type="entry name" value="3,4-DIHYDROXY-2-BUTANONE 4-PHOSPHATE SYNTHASE"/>
    <property type="match status" value="1"/>
</dbReference>
<dbReference type="GO" id="GO:0008703">
    <property type="term" value="F:5-amino-6-(5-phosphoribosylamino)uracil reductase activity"/>
    <property type="evidence" value="ECO:0007669"/>
    <property type="project" value="InterPro"/>
</dbReference>
<evidence type="ECO:0000259" key="13">
    <source>
        <dbReference type="Pfam" id="PF01872"/>
    </source>
</evidence>
<evidence type="ECO:0000256" key="5">
    <source>
        <dbReference type="ARBA" id="ARBA00022741"/>
    </source>
</evidence>
<feature type="binding site" evidence="11">
    <location>
        <position position="167"/>
    </location>
    <ligand>
        <name>GTP</name>
        <dbReference type="ChEBI" id="CHEBI:37565"/>
    </ligand>
</feature>
<comment type="similarity">
    <text evidence="2">In the N-terminal section; belongs to the DHBP synthase family.</text>
</comment>
<evidence type="ECO:0000256" key="10">
    <source>
        <dbReference type="ARBA" id="ARBA00049295"/>
    </source>
</evidence>
<keyword evidence="4 11" id="KW-0479">Metal-binding</keyword>
<comment type="pathway">
    <text evidence="1 11">Cofactor biosynthesis; riboflavin biosynthesis; 5-amino-6-(D-ribitylamino)uracil from GTP: step 1/4.</text>
</comment>
<keyword evidence="15" id="KW-1185">Reference proteome</keyword>
<dbReference type="SUPFAM" id="SSF142695">
    <property type="entry name" value="RibA-like"/>
    <property type="match status" value="1"/>
</dbReference>
<evidence type="ECO:0000259" key="12">
    <source>
        <dbReference type="Pfam" id="PF00925"/>
    </source>
</evidence>
<dbReference type="FunFam" id="3.40.50.10990:FF:000001">
    <property type="entry name" value="Riboflavin biosynthesis protein RibBA"/>
    <property type="match status" value="1"/>
</dbReference>
<proteinExistence type="inferred from homology"/>
<keyword evidence="7 11" id="KW-0862">Zinc</keyword>
<accession>A0A285VT88</accession>
<evidence type="ECO:0000256" key="3">
    <source>
        <dbReference type="ARBA" id="ARBA00022619"/>
    </source>
</evidence>
<keyword evidence="3 11" id="KW-0686">Riboflavin biosynthesis</keyword>
<comment type="function">
    <text evidence="9 11">Catalyzes the conversion of GTP to 2,5-diamino-6-ribosylamino-4(3H)-pyrimidinone 5'-phosphate (DARP), formate and pyrophosphate.</text>
</comment>
<dbReference type="PANTHER" id="PTHR21327">
    <property type="entry name" value="GTP CYCLOHYDROLASE II-RELATED"/>
    <property type="match status" value="1"/>
</dbReference>
<comment type="similarity">
    <text evidence="11">Belongs to the GTP cyclohydrolase II family.</text>
</comment>
<keyword evidence="6 11" id="KW-0378">Hydrolase</keyword>
<feature type="domain" description="GTP cyclohydrolase II" evidence="12">
    <location>
        <begin position="15"/>
        <end position="181"/>
    </location>
</feature>
<evidence type="ECO:0000256" key="1">
    <source>
        <dbReference type="ARBA" id="ARBA00004853"/>
    </source>
</evidence>
<feature type="binding site" evidence="11">
    <location>
        <position position="127"/>
    </location>
    <ligand>
        <name>GTP</name>
        <dbReference type="ChEBI" id="CHEBI:37565"/>
    </ligand>
</feature>
<dbReference type="UniPathway" id="UPA00275">
    <property type="reaction ID" value="UER00400"/>
</dbReference>
<dbReference type="GO" id="GO:0005829">
    <property type="term" value="C:cytosol"/>
    <property type="evidence" value="ECO:0007669"/>
    <property type="project" value="TreeGrafter"/>
</dbReference>
<dbReference type="Pfam" id="PF00925">
    <property type="entry name" value="GTP_cyclohydro2"/>
    <property type="match status" value="1"/>
</dbReference>
<evidence type="ECO:0000256" key="4">
    <source>
        <dbReference type="ARBA" id="ARBA00022723"/>
    </source>
</evidence>
<dbReference type="InterPro" id="IPR002734">
    <property type="entry name" value="RibDG_C"/>
</dbReference>
<feature type="binding site" evidence="11">
    <location>
        <position position="162"/>
    </location>
    <ligand>
        <name>GTP</name>
        <dbReference type="ChEBI" id="CHEBI:37565"/>
    </ligand>
</feature>
<dbReference type="InterPro" id="IPR000926">
    <property type="entry name" value="RibA"/>
</dbReference>
<name>A0A285VT88_9MICO</name>
<dbReference type="InterPro" id="IPR024072">
    <property type="entry name" value="DHFR-like_dom_sf"/>
</dbReference>
<dbReference type="EMBL" id="OBQK01000009">
    <property type="protein sequence ID" value="SOC56798.1"/>
    <property type="molecule type" value="Genomic_DNA"/>
</dbReference>
<dbReference type="InterPro" id="IPR036144">
    <property type="entry name" value="RibA-like_sf"/>
</dbReference>
<evidence type="ECO:0000313" key="14">
    <source>
        <dbReference type="EMBL" id="SOC56798.1"/>
    </source>
</evidence>
<dbReference type="RefSeq" id="WP_097188683.1">
    <property type="nucleotide sequence ID" value="NZ_OBQK01000009.1"/>
</dbReference>
<dbReference type="NCBIfam" id="NF001591">
    <property type="entry name" value="PRK00393.1"/>
    <property type="match status" value="1"/>
</dbReference>
<keyword evidence="8 11" id="KW-0342">GTP-binding</keyword>
<dbReference type="GO" id="GO:0003935">
    <property type="term" value="F:GTP cyclohydrolase II activity"/>
    <property type="evidence" value="ECO:0007669"/>
    <property type="project" value="UniProtKB-UniRule"/>
</dbReference>
<evidence type="ECO:0000256" key="9">
    <source>
        <dbReference type="ARBA" id="ARBA00043932"/>
    </source>
</evidence>
<dbReference type="CDD" id="cd00641">
    <property type="entry name" value="GTP_cyclohydro2"/>
    <property type="match status" value="1"/>
</dbReference>
<feature type="binding site" evidence="11">
    <location>
        <begin position="105"/>
        <end position="107"/>
    </location>
    <ligand>
        <name>GTP</name>
        <dbReference type="ChEBI" id="CHEBI:37565"/>
    </ligand>
</feature>
<keyword evidence="5 11" id="KW-0547">Nucleotide-binding</keyword>
<dbReference type="Gene3D" id="3.40.430.10">
    <property type="entry name" value="Dihydrofolate Reductase, subunit A"/>
    <property type="match status" value="1"/>
</dbReference>
<feature type="binding site" evidence="11">
    <location>
        <position position="77"/>
    </location>
    <ligand>
        <name>Zn(2+)</name>
        <dbReference type="ChEBI" id="CHEBI:29105"/>
        <note>catalytic</note>
    </ligand>
</feature>
<sequence length="469" mass="50020">MSTLRQPHGRTGVERCADTTLPTRHGTFRLTAYRDTAGTEHVALSVGVTDDHRPGATPVVRLHSECLTGDALGSYRCDCGEQLQHALRTIAASGHGALVYLRGHEGRGIGLVEKLRAYALQDTGLDTVDANLALGHPADARGYDAAAAILHDLGLHRVRLLSANPAKERALRDLGIAVVGREGIAVRTRPENARYLATKRARMGHDHPHVEDEWPALLAGEVPGSGQLSLRYGDLVRHRGPLVLAQLGQSLDGFIASRTGDARFVTGPQDREHLHRLRALVDAVVVGAATARADDCRLTVRDVAGPHPVRVVLDPRRTLPHDAALLTDGTAPTTWVVGPGVDPVPPPAPHVRVVTWPAEGVMEPALVLSLLADHGLHRVLVEGGGRLVSAFVTAGVVDRLYLTTAPVLVGDGVPGIRVGGEDRMADALRPTARRWLAGEDVVTELVLRPAPSARQDEQVDVGDDHAQPA</sequence>
<evidence type="ECO:0000256" key="6">
    <source>
        <dbReference type="ARBA" id="ARBA00022801"/>
    </source>
</evidence>
<comment type="cofactor">
    <cofactor evidence="11">
        <name>Zn(2+)</name>
        <dbReference type="ChEBI" id="CHEBI:29105"/>
    </cofactor>
    <text evidence="11">Binds 1 zinc ion per subunit.</text>
</comment>
<protein>
    <recommendedName>
        <fullName evidence="11">GTP cyclohydrolase-2</fullName>
        <ecNumber evidence="11">3.5.4.25</ecNumber>
    </recommendedName>
    <alternativeName>
        <fullName evidence="11">GTP cyclohydrolase II</fullName>
    </alternativeName>
</protein>
<comment type="catalytic activity">
    <reaction evidence="10 11">
        <text>GTP + 4 H2O = 2,5-diamino-6-hydroxy-4-(5-phosphoribosylamino)-pyrimidine + formate + 2 phosphate + 3 H(+)</text>
        <dbReference type="Rhea" id="RHEA:23704"/>
        <dbReference type="ChEBI" id="CHEBI:15377"/>
        <dbReference type="ChEBI" id="CHEBI:15378"/>
        <dbReference type="ChEBI" id="CHEBI:15740"/>
        <dbReference type="ChEBI" id="CHEBI:37565"/>
        <dbReference type="ChEBI" id="CHEBI:43474"/>
        <dbReference type="ChEBI" id="CHEBI:58614"/>
        <dbReference type="EC" id="3.5.4.25"/>
    </reaction>
</comment>
<evidence type="ECO:0000256" key="7">
    <source>
        <dbReference type="ARBA" id="ARBA00022833"/>
    </source>
</evidence>
<gene>
    <name evidence="11" type="primary">ribA</name>
    <name evidence="14" type="ORF">SAMN05421879_1096</name>
</gene>
<reference evidence="15" key="1">
    <citation type="submission" date="2017-08" db="EMBL/GenBank/DDBJ databases">
        <authorList>
            <person name="Varghese N."/>
            <person name="Submissions S."/>
        </authorList>
    </citation>
    <scope>NUCLEOTIDE SEQUENCE [LARGE SCALE GENOMIC DNA]</scope>
    <source>
        <strain evidence="15">USBA17B2</strain>
    </source>
</reference>
<dbReference type="GO" id="GO:0008686">
    <property type="term" value="F:3,4-dihydroxy-2-butanone-4-phosphate synthase activity"/>
    <property type="evidence" value="ECO:0007669"/>
    <property type="project" value="TreeGrafter"/>
</dbReference>
<evidence type="ECO:0000256" key="11">
    <source>
        <dbReference type="HAMAP-Rule" id="MF_00179"/>
    </source>
</evidence>
<feature type="active site" description="Proton acceptor" evidence="11">
    <location>
        <position position="139"/>
    </location>
</feature>
<dbReference type="GO" id="GO:0008270">
    <property type="term" value="F:zinc ion binding"/>
    <property type="evidence" value="ECO:0007669"/>
    <property type="project" value="UniProtKB-UniRule"/>
</dbReference>
<dbReference type="GO" id="GO:0005525">
    <property type="term" value="F:GTP binding"/>
    <property type="evidence" value="ECO:0007669"/>
    <property type="project" value="UniProtKB-KW"/>
</dbReference>
<dbReference type="NCBIfam" id="TIGR00505">
    <property type="entry name" value="ribA"/>
    <property type="match status" value="1"/>
</dbReference>
<dbReference type="Gene3D" id="3.40.50.10990">
    <property type="entry name" value="GTP cyclohydrolase II"/>
    <property type="match status" value="1"/>
</dbReference>
<feature type="binding site" evidence="11">
    <location>
        <position position="82"/>
    </location>
    <ligand>
        <name>GTP</name>
        <dbReference type="ChEBI" id="CHEBI:37565"/>
    </ligand>
</feature>
<organism evidence="14 15">
    <name type="scientific">Ornithinimicrobium cerasi</name>
    <dbReference type="NCBI Taxonomy" id="2248773"/>
    <lineage>
        <taxon>Bacteria</taxon>
        <taxon>Bacillati</taxon>
        <taxon>Actinomycetota</taxon>
        <taxon>Actinomycetes</taxon>
        <taxon>Micrococcales</taxon>
        <taxon>Ornithinimicrobiaceae</taxon>
        <taxon>Ornithinimicrobium</taxon>
    </lineage>
</organism>
<dbReference type="HAMAP" id="MF_00179">
    <property type="entry name" value="RibA"/>
    <property type="match status" value="1"/>
</dbReference>
<evidence type="ECO:0000256" key="8">
    <source>
        <dbReference type="ARBA" id="ARBA00023134"/>
    </source>
</evidence>
<dbReference type="GO" id="GO:0009231">
    <property type="term" value="P:riboflavin biosynthetic process"/>
    <property type="evidence" value="ECO:0007669"/>
    <property type="project" value="UniProtKB-UniRule"/>
</dbReference>
<feature type="binding site" evidence="11">
    <location>
        <position position="66"/>
    </location>
    <ligand>
        <name>Zn(2+)</name>
        <dbReference type="ChEBI" id="CHEBI:29105"/>
        <note>catalytic</note>
    </ligand>
</feature>
<feature type="domain" description="Bacterial bifunctional deaminase-reductase C-terminal" evidence="13">
    <location>
        <begin position="241"/>
        <end position="415"/>
    </location>
</feature>
<dbReference type="EC" id="3.5.4.25" evidence="11"/>
<dbReference type="Proteomes" id="UP000219688">
    <property type="component" value="Unassembled WGS sequence"/>
</dbReference>
<dbReference type="AlphaFoldDB" id="A0A285VT88"/>
<feature type="binding site" evidence="11">
    <location>
        <position position="79"/>
    </location>
    <ligand>
        <name>Zn(2+)</name>
        <dbReference type="ChEBI" id="CHEBI:29105"/>
        <note>catalytic</note>
    </ligand>
</feature>
<dbReference type="Pfam" id="PF01872">
    <property type="entry name" value="RibD_C"/>
    <property type="match status" value="1"/>
</dbReference>
<evidence type="ECO:0000256" key="2">
    <source>
        <dbReference type="ARBA" id="ARBA00005520"/>
    </source>
</evidence>
<evidence type="ECO:0000313" key="15">
    <source>
        <dbReference type="Proteomes" id="UP000219688"/>
    </source>
</evidence>
<dbReference type="InterPro" id="IPR032677">
    <property type="entry name" value="GTP_cyclohydro_II"/>
</dbReference>
<dbReference type="SUPFAM" id="SSF53597">
    <property type="entry name" value="Dihydrofolate reductase-like"/>
    <property type="match status" value="1"/>
</dbReference>
<feature type="active site" description="Nucleophile" evidence="11">
    <location>
        <position position="141"/>
    </location>
</feature>